<organism evidence="2">
    <name type="scientific">viral metagenome</name>
    <dbReference type="NCBI Taxonomy" id="1070528"/>
    <lineage>
        <taxon>unclassified sequences</taxon>
        <taxon>metagenomes</taxon>
        <taxon>organismal metagenomes</taxon>
    </lineage>
</organism>
<protein>
    <submittedName>
        <fullName evidence="2">Uncharacterized protein</fullName>
    </submittedName>
</protein>
<feature type="region of interest" description="Disordered" evidence="1">
    <location>
        <begin position="147"/>
        <end position="186"/>
    </location>
</feature>
<dbReference type="AlphaFoldDB" id="A0A6C0DMI1"/>
<dbReference type="EMBL" id="MN739626">
    <property type="protein sequence ID" value="QHT16775.1"/>
    <property type="molecule type" value="Genomic_DNA"/>
</dbReference>
<feature type="compositionally biased region" description="Basic residues" evidence="1">
    <location>
        <begin position="176"/>
        <end position="186"/>
    </location>
</feature>
<name>A0A6C0DMI1_9ZZZZ</name>
<proteinExistence type="predicted"/>
<evidence type="ECO:0000256" key="1">
    <source>
        <dbReference type="SAM" id="MobiDB-lite"/>
    </source>
</evidence>
<feature type="compositionally biased region" description="Polar residues" evidence="1">
    <location>
        <begin position="149"/>
        <end position="168"/>
    </location>
</feature>
<evidence type="ECO:0000313" key="2">
    <source>
        <dbReference type="EMBL" id="QHT16775.1"/>
    </source>
</evidence>
<reference evidence="2" key="1">
    <citation type="journal article" date="2020" name="Nature">
        <title>Giant virus diversity and host interactions through global metagenomics.</title>
        <authorList>
            <person name="Schulz F."/>
            <person name="Roux S."/>
            <person name="Paez-Espino D."/>
            <person name="Jungbluth S."/>
            <person name="Walsh D.A."/>
            <person name="Denef V.J."/>
            <person name="McMahon K.D."/>
            <person name="Konstantinidis K.T."/>
            <person name="Eloe-Fadrosh E.A."/>
            <person name="Kyrpides N.C."/>
            <person name="Woyke T."/>
        </authorList>
    </citation>
    <scope>NUCLEOTIDE SEQUENCE</scope>
    <source>
        <strain evidence="2">GVMAG-M-3300023174-189</strain>
    </source>
</reference>
<sequence>MSIERIDLDSGDAFFLNPSPEHTIEFYTQEHLPVMTIGYNDSDSLNVKIGDDVTTYRFSSGFALDLPDIEYWENHNYNDTSDVQGFSISMQPYLYFDSHIKLATLKQLKRVLDTFKAKKSGKELSEVQRLGTYKGLPENVESKIGSMLTGKNGSTKAQMNKLKQNSGIQGPPRAGGTRRRRSKHLR</sequence>
<accession>A0A6C0DMI1</accession>